<organism evidence="1 2">
    <name type="scientific">Methylomonas defluvii</name>
    <dbReference type="NCBI Taxonomy" id="3045149"/>
    <lineage>
        <taxon>Bacteria</taxon>
        <taxon>Pseudomonadati</taxon>
        <taxon>Pseudomonadota</taxon>
        <taxon>Gammaproteobacteria</taxon>
        <taxon>Methylococcales</taxon>
        <taxon>Methylococcaceae</taxon>
        <taxon>Methylomonas</taxon>
    </lineage>
</organism>
<protein>
    <submittedName>
        <fullName evidence="1">Uncharacterized protein</fullName>
    </submittedName>
</protein>
<dbReference type="EMBL" id="JAXARY010000006">
    <property type="protein sequence ID" value="MDX8127266.1"/>
    <property type="molecule type" value="Genomic_DNA"/>
</dbReference>
<sequence length="42" mass="4631">MKILAVLILAGLTYGLALFILGIIKELAEFAVEAWRDVEIGR</sequence>
<name>A0ABU4UCV8_9GAMM</name>
<evidence type="ECO:0000313" key="2">
    <source>
        <dbReference type="Proteomes" id="UP001284537"/>
    </source>
</evidence>
<accession>A0ABU4UCV8</accession>
<evidence type="ECO:0000313" key="1">
    <source>
        <dbReference type="EMBL" id="MDX8127266.1"/>
    </source>
</evidence>
<proteinExistence type="predicted"/>
<reference evidence="1 2" key="1">
    <citation type="submission" date="2023-11" db="EMBL/GenBank/DDBJ databases">
        <authorList>
            <person name="Ouyang M.-Y."/>
        </authorList>
    </citation>
    <scope>NUCLEOTIDE SEQUENCE [LARGE SCALE GENOMIC DNA]</scope>
    <source>
        <strain evidence="1 2">OY6</strain>
    </source>
</reference>
<comment type="caution">
    <text evidence="1">The sequence shown here is derived from an EMBL/GenBank/DDBJ whole genome shotgun (WGS) entry which is preliminary data.</text>
</comment>
<keyword evidence="2" id="KW-1185">Reference proteome</keyword>
<gene>
    <name evidence="1" type="ORF">QLH52_08245</name>
</gene>
<dbReference type="Proteomes" id="UP001284537">
    <property type="component" value="Unassembled WGS sequence"/>
</dbReference>